<reference evidence="2 3" key="1">
    <citation type="submission" date="2018-09" db="EMBL/GenBank/DDBJ databases">
        <title>Draft genome of Simplicispira sp. NY-02.</title>
        <authorList>
            <person name="Im W.T."/>
        </authorList>
    </citation>
    <scope>NUCLEOTIDE SEQUENCE [LARGE SCALE GENOMIC DNA]</scope>
    <source>
        <strain evidence="2 3">NY-02</strain>
    </source>
</reference>
<protein>
    <recommendedName>
        <fullName evidence="4">Pilus assembly protein</fullName>
    </recommendedName>
</protein>
<evidence type="ECO:0000313" key="3">
    <source>
        <dbReference type="Proteomes" id="UP000266302"/>
    </source>
</evidence>
<keyword evidence="1" id="KW-0812">Transmembrane</keyword>
<gene>
    <name evidence="2" type="ORF">D3F03_12820</name>
</gene>
<feature type="transmembrane region" description="Helical" evidence="1">
    <location>
        <begin position="21"/>
        <end position="46"/>
    </location>
</feature>
<dbReference type="InterPro" id="IPR047814">
    <property type="entry name" value="TfpX/TfpZ-like"/>
</dbReference>
<dbReference type="OrthoDB" id="8613597at2"/>
<name>A0A398CBJ4_9BURK</name>
<dbReference type="RefSeq" id="WP_119109805.1">
    <property type="nucleotide sequence ID" value="NZ_QXJC01000005.1"/>
</dbReference>
<keyword evidence="1" id="KW-0472">Membrane</keyword>
<comment type="caution">
    <text evidence="2">The sequence shown here is derived from an EMBL/GenBank/DDBJ whole genome shotgun (WGS) entry which is preliminary data.</text>
</comment>
<feature type="transmembrane region" description="Helical" evidence="1">
    <location>
        <begin position="91"/>
        <end position="110"/>
    </location>
</feature>
<keyword evidence="3" id="KW-1185">Reference proteome</keyword>
<proteinExistence type="predicted"/>
<dbReference type="Proteomes" id="UP000266302">
    <property type="component" value="Unassembled WGS sequence"/>
</dbReference>
<sequence>MTEVPAFPSAFRSRGAHALRAATIHLLLSATMAGVVAALVFGLWFPSPLRELVGGTELFWLIVGVDVVCGPLLTLVVFNPGKPRPELRRDLALVALIQLLALGYGIHTLAHARPVALVHEVDRFRVVTYSDLNEGEDAIVPDWAQPWSLARPRTVGLRPVSTSAEKLASIDASLQGVEPSQRPSWWQDYALSTAQVLQRARPLSELRGKYPSQAALMDAAVGRALANHKPGETTDGAALRWLPLVSRRAMDWVVLIDPHTARLRGYAHVDGFF</sequence>
<dbReference type="EMBL" id="QXJC01000005">
    <property type="protein sequence ID" value="RID97700.1"/>
    <property type="molecule type" value="Genomic_DNA"/>
</dbReference>
<feature type="transmembrane region" description="Helical" evidence="1">
    <location>
        <begin position="58"/>
        <end position="79"/>
    </location>
</feature>
<organism evidence="2 3">
    <name type="scientific">Simplicispira hankyongi</name>
    <dbReference type="NCBI Taxonomy" id="2315688"/>
    <lineage>
        <taxon>Bacteria</taxon>
        <taxon>Pseudomonadati</taxon>
        <taxon>Pseudomonadota</taxon>
        <taxon>Betaproteobacteria</taxon>
        <taxon>Burkholderiales</taxon>
        <taxon>Comamonadaceae</taxon>
        <taxon>Simplicispira</taxon>
    </lineage>
</organism>
<accession>A0A398CBJ4</accession>
<evidence type="ECO:0000313" key="2">
    <source>
        <dbReference type="EMBL" id="RID97700.1"/>
    </source>
</evidence>
<keyword evidence="1" id="KW-1133">Transmembrane helix</keyword>
<evidence type="ECO:0008006" key="4">
    <source>
        <dbReference type="Google" id="ProtNLM"/>
    </source>
</evidence>
<evidence type="ECO:0000256" key="1">
    <source>
        <dbReference type="SAM" id="Phobius"/>
    </source>
</evidence>
<dbReference type="AlphaFoldDB" id="A0A398CBJ4"/>
<dbReference type="NCBIfam" id="NF041437">
    <property type="entry name" value="TfpZ"/>
    <property type="match status" value="1"/>
</dbReference>